<evidence type="ECO:0000256" key="4">
    <source>
        <dbReference type="ARBA" id="ARBA00020837"/>
    </source>
</evidence>
<keyword evidence="8" id="KW-0012">Acyltransferase</keyword>
<protein>
    <recommendedName>
        <fullName evidence="4">Phosphate propanoyltransferase</fullName>
        <ecNumber evidence="3">2.3.1.222</ecNumber>
    </recommendedName>
    <alternativeName>
        <fullName evidence="10">Phosphate acyltransferase PduL</fullName>
    </alternativeName>
    <alternativeName>
        <fullName evidence="9">Phosphotransacylase PduL</fullName>
    </alternativeName>
    <alternativeName>
        <fullName evidence="11">Propanediol utilization protein PduL</fullName>
    </alternativeName>
</protein>
<name>A0A1B9B6N2_9BACI</name>
<dbReference type="RefSeq" id="WP_065409876.1">
    <property type="nucleotide sequence ID" value="NZ_MAYT01000006.1"/>
</dbReference>
<dbReference type="PANTHER" id="PTHR39453">
    <property type="entry name" value="PHOSPHATE PROPANOYLTRANSFERASE"/>
    <property type="match status" value="1"/>
</dbReference>
<dbReference type="AlphaFoldDB" id="A0A1B9B6N2"/>
<keyword evidence="6" id="KW-0479">Metal-binding</keyword>
<dbReference type="EC" id="2.3.1.222" evidence="3"/>
<dbReference type="Pfam" id="PF06130">
    <property type="entry name" value="PTAC"/>
    <property type="match status" value="1"/>
</dbReference>
<dbReference type="PANTHER" id="PTHR39453:SF1">
    <property type="entry name" value="PHOSPHATE PROPANOYLTRANSFERASE"/>
    <property type="match status" value="1"/>
</dbReference>
<comment type="similarity">
    <text evidence="2">Belongs to the PduL family.</text>
</comment>
<keyword evidence="7" id="KW-0862">Zinc</keyword>
<evidence type="ECO:0000256" key="9">
    <source>
        <dbReference type="ARBA" id="ARBA00030044"/>
    </source>
</evidence>
<accession>A0A1B9B6N2</accession>
<evidence type="ECO:0000256" key="11">
    <source>
        <dbReference type="ARBA" id="ARBA00033077"/>
    </source>
</evidence>
<evidence type="ECO:0000256" key="10">
    <source>
        <dbReference type="ARBA" id="ARBA00030939"/>
    </source>
</evidence>
<keyword evidence="14" id="KW-1185">Reference proteome</keyword>
<organism evidence="13 14">
    <name type="scientific">Pseudobacillus wudalianchiensis</name>
    <dbReference type="NCBI Taxonomy" id="1743143"/>
    <lineage>
        <taxon>Bacteria</taxon>
        <taxon>Bacillati</taxon>
        <taxon>Bacillota</taxon>
        <taxon>Bacilli</taxon>
        <taxon>Bacillales</taxon>
        <taxon>Bacillaceae</taxon>
        <taxon>Pseudobacillus</taxon>
    </lineage>
</organism>
<evidence type="ECO:0000256" key="2">
    <source>
        <dbReference type="ARBA" id="ARBA00007342"/>
    </source>
</evidence>
<dbReference type="GO" id="GO:0046872">
    <property type="term" value="F:metal ion binding"/>
    <property type="evidence" value="ECO:0007669"/>
    <property type="project" value="UniProtKB-KW"/>
</dbReference>
<reference evidence="14" key="1">
    <citation type="submission" date="2016-05" db="EMBL/GenBank/DDBJ databases">
        <authorList>
            <person name="Liu B."/>
            <person name="Wang J."/>
            <person name="Zhu Y."/>
            <person name="Liu G."/>
            <person name="Chen Q."/>
            <person name="Chen Z."/>
            <person name="Lan J."/>
            <person name="Che J."/>
            <person name="Ge C."/>
            <person name="Shi H."/>
            <person name="Pan Z."/>
            <person name="Liu X."/>
        </authorList>
    </citation>
    <scope>NUCLEOTIDE SEQUENCE [LARGE SCALE GENOMIC DNA]</scope>
    <source>
        <strain evidence="14">FJAT-27215</strain>
    </source>
</reference>
<sequence length="261" mass="28688">MTVITESKLRAMLKKGIPNPYTINGDEKITPAAMDFLRDRKIAITNRHSDKSLPNLKESITDFMVPVGVSNRHIHLSTQDIHSLFGDDYHLTPYRDLSQPGQFAAKEQLTLLGPKGIIKDVRILGPARGETQVEISITDGFQLGVHPPVRLSGIIEDTPGLTLIGPKGCISLQRGVIVAKRHVHMSPEDAQKLGVEHGDTLLIQTTGERSIIFSDVIVRVSSSYRLDFHIDLDEGNAAGLKTGDYVQIIGKNGEFLSRPRG</sequence>
<evidence type="ECO:0000313" key="14">
    <source>
        <dbReference type="Proteomes" id="UP000092578"/>
    </source>
</evidence>
<keyword evidence="5" id="KW-0808">Transferase</keyword>
<comment type="catalytic activity">
    <reaction evidence="12">
        <text>propanoyl-CoA + phosphate = propanoyl phosphate + CoA</text>
        <dbReference type="Rhea" id="RHEA:28046"/>
        <dbReference type="ChEBI" id="CHEBI:43474"/>
        <dbReference type="ChEBI" id="CHEBI:57287"/>
        <dbReference type="ChEBI" id="CHEBI:57392"/>
        <dbReference type="ChEBI" id="CHEBI:58933"/>
        <dbReference type="EC" id="2.3.1.222"/>
    </reaction>
</comment>
<dbReference type="InterPro" id="IPR008300">
    <property type="entry name" value="PTAC"/>
</dbReference>
<dbReference type="GO" id="GO:0016747">
    <property type="term" value="F:acyltransferase activity, transferring groups other than amino-acyl groups"/>
    <property type="evidence" value="ECO:0007669"/>
    <property type="project" value="InterPro"/>
</dbReference>
<dbReference type="Proteomes" id="UP000092578">
    <property type="component" value="Unassembled WGS sequence"/>
</dbReference>
<evidence type="ECO:0000256" key="7">
    <source>
        <dbReference type="ARBA" id="ARBA00022833"/>
    </source>
</evidence>
<comment type="cofactor">
    <cofactor evidence="1">
        <name>Zn(2+)</name>
        <dbReference type="ChEBI" id="CHEBI:29105"/>
    </cofactor>
</comment>
<dbReference type="EMBL" id="MAYT01000006">
    <property type="protein sequence ID" value="OCA91757.1"/>
    <property type="molecule type" value="Genomic_DNA"/>
</dbReference>
<evidence type="ECO:0000256" key="8">
    <source>
        <dbReference type="ARBA" id="ARBA00023315"/>
    </source>
</evidence>
<evidence type="ECO:0000256" key="3">
    <source>
        <dbReference type="ARBA" id="ARBA00012206"/>
    </source>
</evidence>
<proteinExistence type="inferred from homology"/>
<evidence type="ECO:0000256" key="1">
    <source>
        <dbReference type="ARBA" id="ARBA00001947"/>
    </source>
</evidence>
<dbReference type="NCBIfam" id="NF011652">
    <property type="entry name" value="PRK15070.1"/>
    <property type="match status" value="1"/>
</dbReference>
<evidence type="ECO:0000256" key="5">
    <source>
        <dbReference type="ARBA" id="ARBA00022679"/>
    </source>
</evidence>
<evidence type="ECO:0000313" key="13">
    <source>
        <dbReference type="EMBL" id="OCA91757.1"/>
    </source>
</evidence>
<evidence type="ECO:0000256" key="6">
    <source>
        <dbReference type="ARBA" id="ARBA00022723"/>
    </source>
</evidence>
<evidence type="ECO:0000256" key="12">
    <source>
        <dbReference type="ARBA" id="ARBA00047589"/>
    </source>
</evidence>
<comment type="caution">
    <text evidence="13">The sequence shown here is derived from an EMBL/GenBank/DDBJ whole genome shotgun (WGS) entry which is preliminary data.</text>
</comment>
<gene>
    <name evidence="13" type="ORF">A8F95_20310</name>
</gene>